<dbReference type="InterPro" id="IPR029006">
    <property type="entry name" value="ADF-H/Gelsolin-like_dom_sf"/>
</dbReference>
<dbReference type="SMR" id="Q5CRH0"/>
<evidence type="ECO:0000256" key="2">
    <source>
        <dbReference type="ARBA" id="ARBA00023203"/>
    </source>
</evidence>
<dbReference type="OMA" id="QCRFAVY"/>
<dbReference type="Gene3D" id="3.40.20.10">
    <property type="entry name" value="Severin"/>
    <property type="match status" value="1"/>
</dbReference>
<evidence type="ECO:0000256" key="1">
    <source>
        <dbReference type="ARBA" id="ARBA00006844"/>
    </source>
</evidence>
<dbReference type="OrthoDB" id="10249245at2759"/>
<dbReference type="Proteomes" id="UP000006726">
    <property type="component" value="Chromosome 5"/>
</dbReference>
<keyword evidence="2" id="KW-0009">Actin-binding</keyword>
<dbReference type="Pfam" id="PF00241">
    <property type="entry name" value="Cofilin_ADF"/>
    <property type="match status" value="1"/>
</dbReference>
<dbReference type="PROSITE" id="PS51263">
    <property type="entry name" value="ADF_H"/>
    <property type="match status" value="1"/>
</dbReference>
<dbReference type="CDD" id="cd11286">
    <property type="entry name" value="ADF_cofilin_like"/>
    <property type="match status" value="1"/>
</dbReference>
<proteinExistence type="inferred from homology"/>
<dbReference type="STRING" id="353152.Q5CRH0"/>
<dbReference type="RefSeq" id="XP_626216.1">
    <property type="nucleotide sequence ID" value="XM_626216.1"/>
</dbReference>
<dbReference type="SUPFAM" id="SSF55753">
    <property type="entry name" value="Actin depolymerizing proteins"/>
    <property type="match status" value="1"/>
</dbReference>
<dbReference type="GO" id="GO:0003779">
    <property type="term" value="F:actin binding"/>
    <property type="evidence" value="ECO:0007669"/>
    <property type="project" value="UniProtKB-KW"/>
</dbReference>
<feature type="domain" description="ADF-H" evidence="3">
    <location>
        <begin position="3"/>
        <end position="135"/>
    </location>
</feature>
<sequence length="135" mass="15671">KMSSGVKIHQDCIDAFQKQKIRKQHRYLLYKMDSTYENIILFKTSGPEETYEDFLKSIPETECFYATIDLPDPNGQTPKLIFLMFTPENAKVKDRMVFASSKDGFVKKLEGVHGKLLQASERSDLDYKLVADQYF</sequence>
<evidence type="ECO:0000313" key="4">
    <source>
        <dbReference type="EMBL" id="EAK88221.1"/>
    </source>
</evidence>
<dbReference type="InterPro" id="IPR002108">
    <property type="entry name" value="ADF-H"/>
</dbReference>
<dbReference type="FunCoup" id="Q5CRH0">
    <property type="interactions" value="63"/>
</dbReference>
<accession>Q5CRH0</accession>
<dbReference type="PANTHER" id="PTHR11913">
    <property type="entry name" value="COFILIN-RELATED"/>
    <property type="match status" value="1"/>
</dbReference>
<protein>
    <submittedName>
        <fullName evidence="4">Actin depolymerizing factor</fullName>
    </submittedName>
</protein>
<dbReference type="AlphaFoldDB" id="Q5CRH0"/>
<reference evidence="4 5" key="1">
    <citation type="journal article" date="2004" name="Science">
        <title>Complete genome sequence of the apicomplexan, Cryptosporidium parvum.</title>
        <authorList>
            <person name="Abrahamsen M.S."/>
            <person name="Templeton T.J."/>
            <person name="Enomoto S."/>
            <person name="Abrahante J.E."/>
            <person name="Zhu G."/>
            <person name="Lancto C.A."/>
            <person name="Deng M."/>
            <person name="Liu C."/>
            <person name="Widmer G."/>
            <person name="Tzipori S."/>
            <person name="Buck G.A."/>
            <person name="Xu P."/>
            <person name="Bankier A.T."/>
            <person name="Dear P.H."/>
            <person name="Konfortov B.A."/>
            <person name="Spriggs H.F."/>
            <person name="Iyer L."/>
            <person name="Anantharaman V."/>
            <person name="Aravind L."/>
            <person name="Kapur V."/>
        </authorList>
    </citation>
    <scope>NUCLEOTIDE SEQUENCE [LARGE SCALE GENOMIC DNA]</scope>
    <source>
        <strain evidence="5">Iowa II</strain>
    </source>
</reference>
<dbReference type="InParanoid" id="Q5CRH0"/>
<evidence type="ECO:0000313" key="5">
    <source>
        <dbReference type="Proteomes" id="UP000006726"/>
    </source>
</evidence>
<comment type="similarity">
    <text evidence="1">Belongs to the actin-binding proteins ADF family.</text>
</comment>
<evidence type="ECO:0000259" key="3">
    <source>
        <dbReference type="PROSITE" id="PS51263"/>
    </source>
</evidence>
<dbReference type="EMBL" id="AAEE01000007">
    <property type="protein sequence ID" value="EAK88221.1"/>
    <property type="molecule type" value="Genomic_DNA"/>
</dbReference>
<dbReference type="GeneID" id="3373209"/>
<dbReference type="GO" id="GO:0015629">
    <property type="term" value="C:actin cytoskeleton"/>
    <property type="evidence" value="ECO:0007669"/>
    <property type="project" value="InterPro"/>
</dbReference>
<organism evidence="4 5">
    <name type="scientific">Cryptosporidium parvum (strain Iowa II)</name>
    <dbReference type="NCBI Taxonomy" id="353152"/>
    <lineage>
        <taxon>Eukaryota</taxon>
        <taxon>Sar</taxon>
        <taxon>Alveolata</taxon>
        <taxon>Apicomplexa</taxon>
        <taxon>Conoidasida</taxon>
        <taxon>Coccidia</taxon>
        <taxon>Eucoccidiorida</taxon>
        <taxon>Eimeriorina</taxon>
        <taxon>Cryptosporidiidae</taxon>
        <taxon>Cryptosporidium</taxon>
    </lineage>
</organism>
<dbReference type="InterPro" id="IPR017904">
    <property type="entry name" value="ADF/Cofilin"/>
</dbReference>
<feature type="non-terminal residue" evidence="4">
    <location>
        <position position="1"/>
    </location>
</feature>
<comment type="caution">
    <text evidence="4">The sequence shown here is derived from an EMBL/GenBank/DDBJ whole genome shotgun (WGS) entry which is preliminary data.</text>
</comment>
<dbReference type="KEGG" id="cpv:cgd5_2800"/>
<dbReference type="SMART" id="SM00102">
    <property type="entry name" value="ADF"/>
    <property type="match status" value="1"/>
</dbReference>
<dbReference type="GO" id="GO:0030042">
    <property type="term" value="P:actin filament depolymerization"/>
    <property type="evidence" value="ECO:0007669"/>
    <property type="project" value="InterPro"/>
</dbReference>
<name>Q5CRH0_CRYPI</name>
<gene>
    <name evidence="4" type="ORF">cgd5_2800</name>
</gene>
<keyword evidence="5" id="KW-1185">Reference proteome</keyword>